<feature type="domain" description="C2H2-type" evidence="11">
    <location>
        <begin position="316"/>
        <end position="343"/>
    </location>
</feature>
<dbReference type="PANTHER" id="PTHR24379:SF127">
    <property type="entry name" value="BLOODY FINGERS-RELATED"/>
    <property type="match status" value="1"/>
</dbReference>
<keyword evidence="8" id="KW-0539">Nucleus</keyword>
<dbReference type="FunFam" id="3.30.160.60:FF:001498">
    <property type="entry name" value="Zinc finger protein 404"/>
    <property type="match status" value="1"/>
</dbReference>
<feature type="domain" description="C2H2-type" evidence="11">
    <location>
        <begin position="343"/>
        <end position="370"/>
    </location>
</feature>
<dbReference type="GO" id="GO:0000977">
    <property type="term" value="F:RNA polymerase II transcription regulatory region sequence-specific DNA binding"/>
    <property type="evidence" value="ECO:0007669"/>
    <property type="project" value="TreeGrafter"/>
</dbReference>
<reference evidence="12" key="1">
    <citation type="journal article" date="2019" name="bioRxiv">
        <title>The Genome of the Zebra Mussel, Dreissena polymorpha: A Resource for Invasive Species Research.</title>
        <authorList>
            <person name="McCartney M.A."/>
            <person name="Auch B."/>
            <person name="Kono T."/>
            <person name="Mallez S."/>
            <person name="Zhang Y."/>
            <person name="Obille A."/>
            <person name="Becker A."/>
            <person name="Abrahante J.E."/>
            <person name="Garbe J."/>
            <person name="Badalamenti J.P."/>
            <person name="Herman A."/>
            <person name="Mangelson H."/>
            <person name="Liachko I."/>
            <person name="Sullivan S."/>
            <person name="Sone E.D."/>
            <person name="Koren S."/>
            <person name="Silverstein K.A.T."/>
            <person name="Beckman K.B."/>
            <person name="Gohl D.M."/>
        </authorList>
    </citation>
    <scope>NUCLEOTIDE SEQUENCE</scope>
    <source>
        <strain evidence="12">Duluth1</strain>
        <tissue evidence="12">Whole animal</tissue>
    </source>
</reference>
<evidence type="ECO:0000313" key="12">
    <source>
        <dbReference type="EMBL" id="KAH3705293.1"/>
    </source>
</evidence>
<organism evidence="12 13">
    <name type="scientific">Dreissena polymorpha</name>
    <name type="common">Zebra mussel</name>
    <name type="synonym">Mytilus polymorpha</name>
    <dbReference type="NCBI Taxonomy" id="45954"/>
    <lineage>
        <taxon>Eukaryota</taxon>
        <taxon>Metazoa</taxon>
        <taxon>Spiralia</taxon>
        <taxon>Lophotrochozoa</taxon>
        <taxon>Mollusca</taxon>
        <taxon>Bivalvia</taxon>
        <taxon>Autobranchia</taxon>
        <taxon>Heteroconchia</taxon>
        <taxon>Euheterodonta</taxon>
        <taxon>Imparidentia</taxon>
        <taxon>Neoheterodontei</taxon>
        <taxon>Myida</taxon>
        <taxon>Dreissenoidea</taxon>
        <taxon>Dreissenidae</taxon>
        <taxon>Dreissena</taxon>
    </lineage>
</organism>
<dbReference type="EMBL" id="JAIWYP010000015">
    <property type="protein sequence ID" value="KAH3705293.1"/>
    <property type="molecule type" value="Genomic_DNA"/>
</dbReference>
<reference evidence="12" key="2">
    <citation type="submission" date="2020-11" db="EMBL/GenBank/DDBJ databases">
        <authorList>
            <person name="McCartney M.A."/>
            <person name="Auch B."/>
            <person name="Kono T."/>
            <person name="Mallez S."/>
            <person name="Becker A."/>
            <person name="Gohl D.M."/>
            <person name="Silverstein K.A.T."/>
            <person name="Koren S."/>
            <person name="Bechman K.B."/>
            <person name="Herman A."/>
            <person name="Abrahante J.E."/>
            <person name="Garbe J."/>
        </authorList>
    </citation>
    <scope>NUCLEOTIDE SEQUENCE</scope>
    <source>
        <strain evidence="12">Duluth1</strain>
        <tissue evidence="12">Whole animal</tissue>
    </source>
</reference>
<feature type="domain" description="C2H2-type" evidence="11">
    <location>
        <begin position="256"/>
        <end position="284"/>
    </location>
</feature>
<feature type="domain" description="C2H2-type" evidence="11">
    <location>
        <begin position="399"/>
        <end position="426"/>
    </location>
</feature>
<evidence type="ECO:0000313" key="13">
    <source>
        <dbReference type="Proteomes" id="UP000828390"/>
    </source>
</evidence>
<evidence type="ECO:0000256" key="4">
    <source>
        <dbReference type="ARBA" id="ARBA00022771"/>
    </source>
</evidence>
<feature type="region of interest" description="Disordered" evidence="10">
    <location>
        <begin position="579"/>
        <end position="602"/>
    </location>
</feature>
<dbReference type="GO" id="GO:0008270">
    <property type="term" value="F:zinc ion binding"/>
    <property type="evidence" value="ECO:0007669"/>
    <property type="project" value="UniProtKB-KW"/>
</dbReference>
<comment type="subcellular location">
    <subcellularLocation>
        <location evidence="1">Nucleus</location>
    </subcellularLocation>
</comment>
<feature type="region of interest" description="Disordered" evidence="10">
    <location>
        <begin position="187"/>
        <end position="214"/>
    </location>
</feature>
<dbReference type="SUPFAM" id="SSF57667">
    <property type="entry name" value="beta-beta-alpha zinc fingers"/>
    <property type="match status" value="3"/>
</dbReference>
<dbReference type="PANTHER" id="PTHR24379">
    <property type="entry name" value="KRAB AND ZINC FINGER DOMAIN-CONTAINING"/>
    <property type="match status" value="1"/>
</dbReference>
<sequence>MCTVCIISGVNDTILTAIKETAIKEPNSRPTLSESKKVLPFRKSTRAIKPRICDDFITEEVLEHGYTKPKKKDNDNYIEHENGFKYKYETSVKVGESDLNVLQVDMSESVSVGETLNDSCVDLCTTAERSGAEISDGQIFQRVDDEKNVLATPFPEANHMMLDENEETVDTAIVGKVAKSEGVLPEVSNKTRSKHSKPRLENTAYTSSAKTSRREYGKVAEENLPCKCFYCERRFAFEKYLKKHVKRVHPKMSQGMFCEYCSANFKHRQDLYAHIKEAHPDRRNKKLQCDLCGNVFRSKGSYDEHRKAVHTDERAFSCDICNKSYKSERVLKIHRLRHAPAQEMCVICGKRFRLRAEVKHHMRRHNNDRRIQCDSCDKVFYRNSELKNHQRIHTGEKPFKCPYCSYACTIKGNLDKHMKVHLNGKVNGQVRKEKLLHLNSHLHVDDNFERQDSSHIPAEFHNLPQTIELKWTNKEDSDSGMKVGNEWSVSVLNQQERDAVETMQQWQGVNVIARMSQYQVPSTVLFTDETPEQHQSGTLDHAQVHCISGMQPKLVTVNPADLMPAVSAASASVIPAVVFSNEDGDDGDGNNGSDGNSEKQKPGCVQTFYSLKSNQMPVLTQIISHGNEVTVVPWSQECGLQKVVGDVNTTLLPTVVQPLYVEGKFKDEQVVVVASSSMETLNSSPNTLPQSSSAVIIQSYPEGFVESGWE</sequence>
<dbReference type="PROSITE" id="PS50157">
    <property type="entry name" value="ZINC_FINGER_C2H2_2"/>
    <property type="match status" value="7"/>
</dbReference>
<dbReference type="Pfam" id="PF13909">
    <property type="entry name" value="zf-H2C2_5"/>
    <property type="match status" value="1"/>
</dbReference>
<evidence type="ECO:0000256" key="3">
    <source>
        <dbReference type="ARBA" id="ARBA00022737"/>
    </source>
</evidence>
<dbReference type="InterPro" id="IPR036236">
    <property type="entry name" value="Znf_C2H2_sf"/>
</dbReference>
<keyword evidence="7" id="KW-0804">Transcription</keyword>
<dbReference type="GO" id="GO:0005634">
    <property type="term" value="C:nucleus"/>
    <property type="evidence" value="ECO:0007669"/>
    <property type="project" value="UniProtKB-SubCell"/>
</dbReference>
<dbReference type="SMART" id="SM00355">
    <property type="entry name" value="ZnF_C2H2"/>
    <property type="match status" value="7"/>
</dbReference>
<evidence type="ECO:0000256" key="6">
    <source>
        <dbReference type="ARBA" id="ARBA00023015"/>
    </source>
</evidence>
<dbReference type="GO" id="GO:0000981">
    <property type="term" value="F:DNA-binding transcription factor activity, RNA polymerase II-specific"/>
    <property type="evidence" value="ECO:0007669"/>
    <property type="project" value="TreeGrafter"/>
</dbReference>
<dbReference type="FunFam" id="3.30.160.60:FF:000395">
    <property type="entry name" value="zinc finger protein 513"/>
    <property type="match status" value="1"/>
</dbReference>
<evidence type="ECO:0000256" key="8">
    <source>
        <dbReference type="ARBA" id="ARBA00023242"/>
    </source>
</evidence>
<dbReference type="Gene3D" id="3.30.160.60">
    <property type="entry name" value="Classic Zinc Finger"/>
    <property type="match status" value="6"/>
</dbReference>
<gene>
    <name evidence="12" type="ORF">DPMN_080361</name>
</gene>
<evidence type="ECO:0000256" key="2">
    <source>
        <dbReference type="ARBA" id="ARBA00022723"/>
    </source>
</evidence>
<evidence type="ECO:0000256" key="5">
    <source>
        <dbReference type="ARBA" id="ARBA00022833"/>
    </source>
</evidence>
<keyword evidence="3" id="KW-0677">Repeat</keyword>
<dbReference type="AlphaFoldDB" id="A0A9D3YTR1"/>
<feature type="domain" description="C2H2-type" evidence="11">
    <location>
        <begin position="371"/>
        <end position="398"/>
    </location>
</feature>
<dbReference type="Pfam" id="PF00096">
    <property type="entry name" value="zf-C2H2"/>
    <property type="match status" value="3"/>
</dbReference>
<evidence type="ECO:0000256" key="10">
    <source>
        <dbReference type="SAM" id="MobiDB-lite"/>
    </source>
</evidence>
<keyword evidence="6" id="KW-0805">Transcription regulation</keyword>
<dbReference type="InterPro" id="IPR013087">
    <property type="entry name" value="Znf_C2H2_type"/>
</dbReference>
<keyword evidence="13" id="KW-1185">Reference proteome</keyword>
<keyword evidence="4 9" id="KW-0863">Zinc-finger</keyword>
<evidence type="ECO:0000256" key="9">
    <source>
        <dbReference type="PROSITE-ProRule" id="PRU00042"/>
    </source>
</evidence>
<feature type="domain" description="C2H2-type" evidence="11">
    <location>
        <begin position="224"/>
        <end position="249"/>
    </location>
</feature>
<comment type="caution">
    <text evidence="12">The sequence shown here is derived from an EMBL/GenBank/DDBJ whole genome shotgun (WGS) entry which is preliminary data.</text>
</comment>
<keyword evidence="5" id="KW-0862">Zinc</keyword>
<name>A0A9D3YTR1_DREPO</name>
<dbReference type="PROSITE" id="PS00028">
    <property type="entry name" value="ZINC_FINGER_C2H2_1"/>
    <property type="match status" value="7"/>
</dbReference>
<keyword evidence="2" id="KW-0479">Metal-binding</keyword>
<evidence type="ECO:0000256" key="7">
    <source>
        <dbReference type="ARBA" id="ARBA00023163"/>
    </source>
</evidence>
<evidence type="ECO:0000259" key="11">
    <source>
        <dbReference type="PROSITE" id="PS50157"/>
    </source>
</evidence>
<evidence type="ECO:0000256" key="1">
    <source>
        <dbReference type="ARBA" id="ARBA00004123"/>
    </source>
</evidence>
<accession>A0A9D3YTR1</accession>
<protein>
    <recommendedName>
        <fullName evidence="11">C2H2-type domain-containing protein</fullName>
    </recommendedName>
</protein>
<proteinExistence type="predicted"/>
<feature type="domain" description="C2H2-type" evidence="11">
    <location>
        <begin position="287"/>
        <end position="315"/>
    </location>
</feature>
<dbReference type="Proteomes" id="UP000828390">
    <property type="component" value="Unassembled WGS sequence"/>
</dbReference>